<protein>
    <submittedName>
        <fullName evidence="2">Uncharacterized protein</fullName>
    </submittedName>
</protein>
<feature type="compositionally biased region" description="Polar residues" evidence="1">
    <location>
        <begin position="434"/>
        <end position="454"/>
    </location>
</feature>
<feature type="region of interest" description="Disordered" evidence="1">
    <location>
        <begin position="160"/>
        <end position="230"/>
    </location>
</feature>
<evidence type="ECO:0000313" key="3">
    <source>
        <dbReference type="Proteomes" id="UP000630445"/>
    </source>
</evidence>
<proteinExistence type="predicted"/>
<comment type="caution">
    <text evidence="2">The sequence shown here is derived from an EMBL/GenBank/DDBJ whole genome shotgun (WGS) entry which is preliminary data.</text>
</comment>
<dbReference type="OrthoDB" id="4851482at2759"/>
<feature type="region of interest" description="Disordered" evidence="1">
    <location>
        <begin position="26"/>
        <end position="49"/>
    </location>
</feature>
<feature type="compositionally biased region" description="Low complexity" evidence="1">
    <location>
        <begin position="403"/>
        <end position="419"/>
    </location>
</feature>
<feature type="compositionally biased region" description="Polar residues" evidence="1">
    <location>
        <begin position="387"/>
        <end position="396"/>
    </location>
</feature>
<feature type="compositionally biased region" description="Basic and acidic residues" evidence="1">
    <location>
        <begin position="313"/>
        <end position="328"/>
    </location>
</feature>
<keyword evidence="3" id="KW-1185">Reference proteome</keyword>
<feature type="region of interest" description="Disordered" evidence="1">
    <location>
        <begin position="978"/>
        <end position="1013"/>
    </location>
</feature>
<feature type="compositionally biased region" description="Polar residues" evidence="1">
    <location>
        <begin position="986"/>
        <end position="1013"/>
    </location>
</feature>
<name>A0A8H6UDD1_9EURO</name>
<feature type="compositionally biased region" description="Polar residues" evidence="1">
    <location>
        <begin position="1053"/>
        <end position="1068"/>
    </location>
</feature>
<feature type="compositionally biased region" description="Basic and acidic residues" evidence="1">
    <location>
        <begin position="759"/>
        <end position="778"/>
    </location>
</feature>
<feature type="compositionally biased region" description="Polar residues" evidence="1">
    <location>
        <begin position="329"/>
        <end position="340"/>
    </location>
</feature>
<accession>A0A8H6UDD1</accession>
<gene>
    <name evidence="2" type="ORF">CNMCM5793_000280</name>
</gene>
<evidence type="ECO:0000256" key="1">
    <source>
        <dbReference type="SAM" id="MobiDB-lite"/>
    </source>
</evidence>
<feature type="region of interest" description="Disordered" evidence="1">
    <location>
        <begin position="759"/>
        <end position="796"/>
    </location>
</feature>
<feature type="region of interest" description="Disordered" evidence="1">
    <location>
        <begin position="378"/>
        <end position="531"/>
    </location>
</feature>
<feature type="compositionally biased region" description="Polar residues" evidence="1">
    <location>
        <begin position="507"/>
        <end position="523"/>
    </location>
</feature>
<feature type="compositionally biased region" description="Low complexity" evidence="1">
    <location>
        <begin position="872"/>
        <end position="883"/>
    </location>
</feature>
<dbReference type="EMBL" id="JACBAD010002022">
    <property type="protein sequence ID" value="KAF7122323.1"/>
    <property type="molecule type" value="Genomic_DNA"/>
</dbReference>
<feature type="compositionally biased region" description="Low complexity" evidence="1">
    <location>
        <begin position="481"/>
        <end position="492"/>
    </location>
</feature>
<feature type="compositionally biased region" description="Basic and acidic residues" evidence="1">
    <location>
        <begin position="455"/>
        <end position="465"/>
    </location>
</feature>
<reference evidence="2" key="1">
    <citation type="submission" date="2020-06" db="EMBL/GenBank/DDBJ databases">
        <title>Draft genome sequences of strains closely related to Aspergillus parafelis and Aspergillus hiratsukae.</title>
        <authorList>
            <person name="Dos Santos R.A.C."/>
            <person name="Rivero-Menendez O."/>
            <person name="Steenwyk J.L."/>
            <person name="Mead M.E."/>
            <person name="Goldman G.H."/>
            <person name="Alastruey-Izquierdo A."/>
            <person name="Rokas A."/>
        </authorList>
    </citation>
    <scope>NUCLEOTIDE SEQUENCE</scope>
    <source>
        <strain evidence="2">CNM-CM5793</strain>
    </source>
</reference>
<feature type="region of interest" description="Disordered" evidence="1">
    <location>
        <begin position="313"/>
        <end position="346"/>
    </location>
</feature>
<feature type="compositionally biased region" description="Low complexity" evidence="1">
    <location>
        <begin position="1070"/>
        <end position="1081"/>
    </location>
</feature>
<organism evidence="2 3">
    <name type="scientific">Aspergillus hiratsukae</name>
    <dbReference type="NCBI Taxonomy" id="1194566"/>
    <lineage>
        <taxon>Eukaryota</taxon>
        <taxon>Fungi</taxon>
        <taxon>Dikarya</taxon>
        <taxon>Ascomycota</taxon>
        <taxon>Pezizomycotina</taxon>
        <taxon>Eurotiomycetes</taxon>
        <taxon>Eurotiomycetidae</taxon>
        <taxon>Eurotiales</taxon>
        <taxon>Aspergillaceae</taxon>
        <taxon>Aspergillus</taxon>
        <taxon>Aspergillus subgen. Fumigati</taxon>
    </lineage>
</organism>
<feature type="compositionally biased region" description="Low complexity" evidence="1">
    <location>
        <begin position="825"/>
        <end position="863"/>
    </location>
</feature>
<sequence>MSPVFASAPAEAMGTMGHHIEMHPTAVEGSSPVSDQHVESALPSEQEQGSHFEDAFIDLDDMTSDNEPTHVPDNFDWFTFDETYGTFHEQRADVLSGRPNLIPTHNARGYGNVQRLTEAHTELFERSVETGNEGQLNAGIWGSLTGSPVPLSINSVLEEPHIRAHSNTPKVHIEQSTARDHEQRDELPSYGNSSAQHHDVSVESIDVGSSNVESQEDTDHASTTVDTSDAHHDVEMIESHTSESLDAGTPVAQAHVQDVEDPAKKTTPPLAKQSDGGKGKNGNQGQNGYVLVPINPSHHGGLLMTFLDSARPEPIHSDLSGEKDEASEGHSSSQKNSGDSTPPEANIEDLIDPALTAPSQNVGPNSELANISSDPAQHAENAYETPADSQEAQVANHSGGQGVTTSSTQGQSQQQSNGSAVLDHPTDNHAHQPTPVQQSQRRSLSSTAASNHVDQSQEHSARDVANEQQQIQPRPVNSERPAQGQAPQGQAPRSQHASPAPAVASNGGRSSQTPQALSKQASPDSAADGRKRASIVDKLFPQLDQIPGPTSHDLMNPEWSRLELQTKFASLEEAEEAMNALNAPRAPPRDPDLEVSHDQKLAIVNSFLRAMTNMQGTDDKAKTRKIWRNIMIRTPVEVEVAAWNILELMIKYHRTTPLPKIPAPKKKKGEKKERKENEEDDMDEDEKAEKERTQDPTRSGALLSFPERAAAIARIFHASKATCKRMLDFKAQYVQKFVETPMSCVGRCRANLIGNEKKQEDIKRGRALKAQEEAKNEAEAGAEAEPPVDKRSAQEPNEVEDALMAGDDSLDIDKLLEEAVDTVLGQGTPGQAGAPSASAARGQSSYAHNGQYSQSYSMQGQNNAGQNRVMSNTGHNHGMNNNGQIRGVPNTGRNHVINNIGQIQGTAYPGHQAVSNTGQNHAMNDHRLVQGTAYSGQHGVSNTGQIPRTINPGQFPPTNSTGLQPSMNNMAGMYMDPASNAPRQPYGSNSGYDQLGISSDFSATAPPNSHSLNPHTPFDAYMWADSLGLEMPPPQNPAQHYAQHAALLPTYHQPTLTPTSMAGQNPVVSNMGANNGMPPNNQRRSRKRSSTDTGAAEGGRPTKKRR</sequence>
<feature type="region of interest" description="Disordered" evidence="1">
    <location>
        <begin position="657"/>
        <end position="703"/>
    </location>
</feature>
<feature type="region of interest" description="Disordered" evidence="1">
    <location>
        <begin position="1053"/>
        <end position="1106"/>
    </location>
</feature>
<feature type="compositionally biased region" description="Basic and acidic residues" evidence="1">
    <location>
        <begin position="171"/>
        <end position="187"/>
    </location>
</feature>
<dbReference type="Proteomes" id="UP000630445">
    <property type="component" value="Unassembled WGS sequence"/>
</dbReference>
<feature type="region of interest" description="Disordered" evidence="1">
    <location>
        <begin position="825"/>
        <end position="893"/>
    </location>
</feature>
<evidence type="ECO:0000313" key="2">
    <source>
        <dbReference type="EMBL" id="KAF7122323.1"/>
    </source>
</evidence>
<dbReference type="AlphaFoldDB" id="A0A8H6UDD1"/>
<feature type="region of interest" description="Disordered" evidence="1">
    <location>
        <begin position="258"/>
        <end position="293"/>
    </location>
</feature>